<evidence type="ECO:0000313" key="2">
    <source>
        <dbReference type="Proteomes" id="UP000552700"/>
    </source>
</evidence>
<dbReference type="RefSeq" id="WP_425506264.1">
    <property type="nucleotide sequence ID" value="NZ_JACIJP010000010.1"/>
</dbReference>
<keyword evidence="2" id="KW-1185">Reference proteome</keyword>
<name>A0A841JAV8_9SPHN</name>
<dbReference type="AlphaFoldDB" id="A0A841JAV8"/>
<organism evidence="1 2">
    <name type="scientific">Sphingobium subterraneum</name>
    <dbReference type="NCBI Taxonomy" id="627688"/>
    <lineage>
        <taxon>Bacteria</taxon>
        <taxon>Pseudomonadati</taxon>
        <taxon>Pseudomonadota</taxon>
        <taxon>Alphaproteobacteria</taxon>
        <taxon>Sphingomonadales</taxon>
        <taxon>Sphingomonadaceae</taxon>
        <taxon>Sphingobium</taxon>
    </lineage>
</organism>
<gene>
    <name evidence="1" type="ORF">FHS92_003399</name>
</gene>
<dbReference type="Proteomes" id="UP000552700">
    <property type="component" value="Unassembled WGS sequence"/>
</dbReference>
<sequence>MSALPNKYVPVEHSLVGLAAYLVAAIGQNDTVSSLWDRVRHDERVRTFDRFASGLTILFAGGLILLDQGVLRHVALPRPKA</sequence>
<proteinExistence type="predicted"/>
<evidence type="ECO:0000313" key="1">
    <source>
        <dbReference type="EMBL" id="MBB6125635.1"/>
    </source>
</evidence>
<dbReference type="Pfam" id="PF20293">
    <property type="entry name" value="MC6"/>
    <property type="match status" value="1"/>
</dbReference>
<accession>A0A841JAV8</accession>
<dbReference type="EMBL" id="JACIJP010000010">
    <property type="protein sequence ID" value="MBB6125635.1"/>
    <property type="molecule type" value="Genomic_DNA"/>
</dbReference>
<dbReference type="InterPro" id="IPR046897">
    <property type="entry name" value="ABC-3C_MC6"/>
</dbReference>
<protein>
    <submittedName>
        <fullName evidence="1">Uncharacterized protein</fullName>
    </submittedName>
</protein>
<reference evidence="1 2" key="1">
    <citation type="submission" date="2020-08" db="EMBL/GenBank/DDBJ databases">
        <title>Genomic Encyclopedia of Type Strains, Phase IV (KMG-IV): sequencing the most valuable type-strain genomes for metagenomic binning, comparative biology and taxonomic classification.</title>
        <authorList>
            <person name="Goeker M."/>
        </authorList>
    </citation>
    <scope>NUCLEOTIDE SEQUENCE [LARGE SCALE GENOMIC DNA]</scope>
    <source>
        <strain evidence="1 2">DSM 102255</strain>
    </source>
</reference>
<comment type="caution">
    <text evidence="1">The sequence shown here is derived from an EMBL/GenBank/DDBJ whole genome shotgun (WGS) entry which is preliminary data.</text>
</comment>